<evidence type="ECO:0000256" key="1">
    <source>
        <dbReference type="SAM" id="MobiDB-lite"/>
    </source>
</evidence>
<organism evidence="2 3">
    <name type="scientific">Cricetulus griseus</name>
    <name type="common">Chinese hamster</name>
    <name type="synonym">Cricetulus barabensis griseus</name>
    <dbReference type="NCBI Taxonomy" id="10029"/>
    <lineage>
        <taxon>Eukaryota</taxon>
        <taxon>Metazoa</taxon>
        <taxon>Chordata</taxon>
        <taxon>Craniata</taxon>
        <taxon>Vertebrata</taxon>
        <taxon>Euteleostomi</taxon>
        <taxon>Mammalia</taxon>
        <taxon>Eutheria</taxon>
        <taxon>Euarchontoglires</taxon>
        <taxon>Glires</taxon>
        <taxon>Rodentia</taxon>
        <taxon>Myomorpha</taxon>
        <taxon>Muroidea</taxon>
        <taxon>Cricetidae</taxon>
        <taxon>Cricetinae</taxon>
        <taxon>Cricetulus</taxon>
    </lineage>
</organism>
<evidence type="ECO:0000313" key="3">
    <source>
        <dbReference type="Proteomes" id="UP000001075"/>
    </source>
</evidence>
<dbReference type="AlphaFoldDB" id="G3IGQ6"/>
<reference evidence="3" key="1">
    <citation type="journal article" date="2011" name="Nat. Biotechnol.">
        <title>The genomic sequence of the Chinese hamster ovary (CHO)-K1 cell line.</title>
        <authorList>
            <person name="Xu X."/>
            <person name="Nagarajan H."/>
            <person name="Lewis N.E."/>
            <person name="Pan S."/>
            <person name="Cai Z."/>
            <person name="Liu X."/>
            <person name="Chen W."/>
            <person name="Xie M."/>
            <person name="Wang W."/>
            <person name="Hammond S."/>
            <person name="Andersen M.R."/>
            <person name="Neff N."/>
            <person name="Passarelli B."/>
            <person name="Koh W."/>
            <person name="Fan H.C."/>
            <person name="Wang J."/>
            <person name="Gui Y."/>
            <person name="Lee K.H."/>
            <person name="Betenbaugh M.J."/>
            <person name="Quake S.R."/>
            <person name="Famili I."/>
            <person name="Palsson B.O."/>
            <person name="Wang J."/>
        </authorList>
    </citation>
    <scope>NUCLEOTIDE SEQUENCE [LARGE SCALE GENOMIC DNA]</scope>
    <source>
        <strain evidence="3">CHO K1 cell line</strain>
    </source>
</reference>
<feature type="compositionally biased region" description="Basic and acidic residues" evidence="1">
    <location>
        <begin position="18"/>
        <end position="29"/>
    </location>
</feature>
<accession>G3IGQ6</accession>
<dbReference type="Proteomes" id="UP000001075">
    <property type="component" value="Unassembled WGS sequence"/>
</dbReference>
<sequence>MLRVWEQRWHRHPYRNKSRSEGQNPHRQEATFGLPDPLHSEAQRSRTPVSYCPKAPGAHLPITLGQREEVSQNSTWRSLPEGHHEIQIINSK</sequence>
<protein>
    <submittedName>
        <fullName evidence="2">Uncharacterized protein</fullName>
    </submittedName>
</protein>
<evidence type="ECO:0000313" key="2">
    <source>
        <dbReference type="EMBL" id="EGW10861.1"/>
    </source>
</evidence>
<proteinExistence type="predicted"/>
<dbReference type="InParanoid" id="G3IGQ6"/>
<dbReference type="EMBL" id="JH002611">
    <property type="protein sequence ID" value="EGW10861.1"/>
    <property type="molecule type" value="Genomic_DNA"/>
</dbReference>
<name>G3IGQ6_CRIGR</name>
<gene>
    <name evidence="2" type="ORF">I79_022981</name>
</gene>
<feature type="region of interest" description="Disordered" evidence="1">
    <location>
        <begin position="1"/>
        <end position="92"/>
    </location>
</feature>